<sequence length="430" mass="50036">MDLQRSLVSAQKSANEVLSLSHVDKETERLIKSAVDNINLAHKRVLEAERQKLKNIEVQKAGQIKEMPAGQTFANTTMQLIPKIQRTYKLTSKSSYEVWLDCLRTELTSYQLMYLIDSSLPGPVGLTGVELALQKNFVKDIIISHIDEEYHKKILGMTEPTEILRKLRDSRKGEVMSTPTSIRTKLYNVRMKKGEKAQTFCERFDQIIREHELSDDPVKLTDQEKRSTFYQAIIGIMPEVRRTDSAVIATTGKEMTMEQLRKSIQRIQEDEESHDNSESTPSVSRVKIPKQNKCHRCNSPGHWKQQCPLIRTNQWFCYYCNRVTDHRGDQCPFKVEHPQWNNFKRRFDREDEPSAPHVKRPRLIQSGRGSYQFRGQNFRGRGQPRDRGTGRGSRHQYAARRAEYEEGDTTHQEEEYTENDSVYDKQQGQL</sequence>
<evidence type="ECO:0000313" key="4">
    <source>
        <dbReference type="Proteomes" id="UP001652582"/>
    </source>
</evidence>
<dbReference type="GeneID" id="128198214"/>
<dbReference type="InterPro" id="IPR001878">
    <property type="entry name" value="Znf_CCHC"/>
</dbReference>
<keyword evidence="1" id="KW-0862">Zinc</keyword>
<evidence type="ECO:0000259" key="3">
    <source>
        <dbReference type="PROSITE" id="PS50158"/>
    </source>
</evidence>
<accession>A0ABM3LGZ8</accession>
<proteinExistence type="predicted"/>
<dbReference type="Gene3D" id="4.10.60.10">
    <property type="entry name" value="Zinc finger, CCHC-type"/>
    <property type="match status" value="1"/>
</dbReference>
<evidence type="ECO:0000256" key="2">
    <source>
        <dbReference type="SAM" id="MobiDB-lite"/>
    </source>
</evidence>
<dbReference type="Pfam" id="PF00098">
    <property type="entry name" value="zf-CCHC"/>
    <property type="match status" value="1"/>
</dbReference>
<keyword evidence="4" id="KW-1185">Reference proteome</keyword>
<feature type="domain" description="CCHC-type" evidence="3">
    <location>
        <begin position="293"/>
        <end position="308"/>
    </location>
</feature>
<dbReference type="InterPro" id="IPR036875">
    <property type="entry name" value="Znf_CCHC_sf"/>
</dbReference>
<keyword evidence="1" id="KW-0479">Metal-binding</keyword>
<dbReference type="SMART" id="SM00343">
    <property type="entry name" value="ZnF_C2HC"/>
    <property type="match status" value="2"/>
</dbReference>
<dbReference type="Proteomes" id="UP001652582">
    <property type="component" value="Chromosome 7"/>
</dbReference>
<organism evidence="4 5">
    <name type="scientific">Bicyclus anynana</name>
    <name type="common">Squinting bush brown butterfly</name>
    <dbReference type="NCBI Taxonomy" id="110368"/>
    <lineage>
        <taxon>Eukaryota</taxon>
        <taxon>Metazoa</taxon>
        <taxon>Ecdysozoa</taxon>
        <taxon>Arthropoda</taxon>
        <taxon>Hexapoda</taxon>
        <taxon>Insecta</taxon>
        <taxon>Pterygota</taxon>
        <taxon>Neoptera</taxon>
        <taxon>Endopterygota</taxon>
        <taxon>Lepidoptera</taxon>
        <taxon>Glossata</taxon>
        <taxon>Ditrysia</taxon>
        <taxon>Papilionoidea</taxon>
        <taxon>Nymphalidae</taxon>
        <taxon>Satyrinae</taxon>
        <taxon>Satyrini</taxon>
        <taxon>Mycalesina</taxon>
        <taxon>Bicyclus</taxon>
    </lineage>
</organism>
<keyword evidence="1" id="KW-0863">Zinc-finger</keyword>
<dbReference type="PROSITE" id="PS50158">
    <property type="entry name" value="ZF_CCHC"/>
    <property type="match status" value="1"/>
</dbReference>
<feature type="region of interest" description="Disordered" evidence="2">
    <location>
        <begin position="346"/>
        <end position="430"/>
    </location>
</feature>
<evidence type="ECO:0000256" key="1">
    <source>
        <dbReference type="PROSITE-ProRule" id="PRU00047"/>
    </source>
</evidence>
<gene>
    <name evidence="5" type="primary">LOC128198214</name>
</gene>
<reference evidence="5" key="1">
    <citation type="submission" date="2025-08" db="UniProtKB">
        <authorList>
            <consortium name="RefSeq"/>
        </authorList>
    </citation>
    <scope>IDENTIFICATION</scope>
</reference>
<feature type="region of interest" description="Disordered" evidence="2">
    <location>
        <begin position="265"/>
        <end position="287"/>
    </location>
</feature>
<evidence type="ECO:0000313" key="5">
    <source>
        <dbReference type="RefSeq" id="XP_052738350.1"/>
    </source>
</evidence>
<dbReference type="SUPFAM" id="SSF57756">
    <property type="entry name" value="Retrovirus zinc finger-like domains"/>
    <property type="match status" value="1"/>
</dbReference>
<feature type="compositionally biased region" description="Basic and acidic residues" evidence="2">
    <location>
        <begin position="400"/>
        <end position="414"/>
    </location>
</feature>
<name>A0ABM3LGZ8_BICAN</name>
<protein>
    <submittedName>
        <fullName evidence="5">Uncharacterized protein LOC128198214</fullName>
    </submittedName>
</protein>
<dbReference type="RefSeq" id="XP_052738350.1">
    <property type="nucleotide sequence ID" value="XM_052882390.1"/>
</dbReference>